<feature type="non-terminal residue" evidence="1">
    <location>
        <position position="1"/>
    </location>
</feature>
<dbReference type="RefSeq" id="XP_041156166.1">
    <property type="nucleotide sequence ID" value="XM_041296158.1"/>
</dbReference>
<reference evidence="1" key="1">
    <citation type="journal article" date="2020" name="New Phytol.">
        <title>Comparative genomics reveals dynamic genome evolution in host specialist ectomycorrhizal fungi.</title>
        <authorList>
            <person name="Lofgren L.A."/>
            <person name="Nguyen N.H."/>
            <person name="Vilgalys R."/>
            <person name="Ruytinx J."/>
            <person name="Liao H.L."/>
            <person name="Branco S."/>
            <person name="Kuo A."/>
            <person name="LaButti K."/>
            <person name="Lipzen A."/>
            <person name="Andreopoulos W."/>
            <person name="Pangilinan J."/>
            <person name="Riley R."/>
            <person name="Hundley H."/>
            <person name="Na H."/>
            <person name="Barry K."/>
            <person name="Grigoriev I.V."/>
            <person name="Stajich J.E."/>
            <person name="Kennedy P.G."/>
        </authorList>
    </citation>
    <scope>NUCLEOTIDE SEQUENCE</scope>
    <source>
        <strain evidence="1">S12</strain>
    </source>
</reference>
<feature type="non-terminal residue" evidence="1">
    <location>
        <position position="50"/>
    </location>
</feature>
<dbReference type="Proteomes" id="UP000719766">
    <property type="component" value="Unassembled WGS sequence"/>
</dbReference>
<gene>
    <name evidence="1" type="ORF">HD556DRAFT_1190602</name>
</gene>
<name>A0A9P7AHN4_9AGAM</name>
<organism evidence="1 2">
    <name type="scientific">Suillus plorans</name>
    <dbReference type="NCBI Taxonomy" id="116603"/>
    <lineage>
        <taxon>Eukaryota</taxon>
        <taxon>Fungi</taxon>
        <taxon>Dikarya</taxon>
        <taxon>Basidiomycota</taxon>
        <taxon>Agaricomycotina</taxon>
        <taxon>Agaricomycetes</taxon>
        <taxon>Agaricomycetidae</taxon>
        <taxon>Boletales</taxon>
        <taxon>Suillineae</taxon>
        <taxon>Suillaceae</taxon>
        <taxon>Suillus</taxon>
    </lineage>
</organism>
<dbReference type="AlphaFoldDB" id="A0A9P7AHN4"/>
<accession>A0A9P7AHN4</accession>
<comment type="caution">
    <text evidence="1">The sequence shown here is derived from an EMBL/GenBank/DDBJ whole genome shotgun (WGS) entry which is preliminary data.</text>
</comment>
<dbReference type="GeneID" id="64589922"/>
<dbReference type="EMBL" id="JABBWE010000062">
    <property type="protein sequence ID" value="KAG1789030.1"/>
    <property type="molecule type" value="Genomic_DNA"/>
</dbReference>
<proteinExistence type="predicted"/>
<sequence length="50" mass="6071">LWEVIEIVAERGKKYRVRWAGNDPKTGRPWALDWVPKHDCTDHLVEEWKR</sequence>
<protein>
    <recommendedName>
        <fullName evidence="3">Chromo domain-containing protein</fullName>
    </recommendedName>
</protein>
<keyword evidence="2" id="KW-1185">Reference proteome</keyword>
<dbReference type="OrthoDB" id="3647690at2759"/>
<evidence type="ECO:0008006" key="3">
    <source>
        <dbReference type="Google" id="ProtNLM"/>
    </source>
</evidence>
<evidence type="ECO:0000313" key="1">
    <source>
        <dbReference type="EMBL" id="KAG1789030.1"/>
    </source>
</evidence>
<dbReference type="Gene3D" id="2.40.50.40">
    <property type="match status" value="1"/>
</dbReference>
<evidence type="ECO:0000313" key="2">
    <source>
        <dbReference type="Proteomes" id="UP000719766"/>
    </source>
</evidence>